<evidence type="ECO:0000313" key="2">
    <source>
        <dbReference type="Proteomes" id="UP000012081"/>
    </source>
</evidence>
<organism evidence="1 2">
    <name type="scientific">Brevibacillus borstelensis AK1</name>
    <dbReference type="NCBI Taxonomy" id="1300222"/>
    <lineage>
        <taxon>Bacteria</taxon>
        <taxon>Bacillati</taxon>
        <taxon>Bacillota</taxon>
        <taxon>Bacilli</taxon>
        <taxon>Bacillales</taxon>
        <taxon>Paenibacillaceae</taxon>
        <taxon>Brevibacillus</taxon>
    </lineage>
</organism>
<protein>
    <recommendedName>
        <fullName evidence="3">DNA alkylation repair enzyme</fullName>
    </recommendedName>
</protein>
<dbReference type="AlphaFoldDB" id="M8DEF9"/>
<dbReference type="Proteomes" id="UP000012081">
    <property type="component" value="Unassembled WGS sequence"/>
</dbReference>
<reference evidence="1 2" key="1">
    <citation type="submission" date="2013-03" db="EMBL/GenBank/DDBJ databases">
        <title>Assembly of a new bacterial strain Brevibacillus borstelensis AK1.</title>
        <authorList>
            <person name="Rajan I."/>
            <person name="PoliReddy D."/>
            <person name="Sugumar T."/>
            <person name="Rathinam K."/>
            <person name="Alqarawi S."/>
            <person name="Khalil A.B."/>
            <person name="Sivakumar N."/>
        </authorList>
    </citation>
    <scope>NUCLEOTIDE SEQUENCE [LARGE SCALE GENOMIC DNA]</scope>
    <source>
        <strain evidence="1 2">AK1</strain>
    </source>
</reference>
<dbReference type="STRING" id="1300222.I532_15656"/>
<comment type="caution">
    <text evidence="1">The sequence shown here is derived from an EMBL/GenBank/DDBJ whole genome shotgun (WGS) entry which is preliminary data.</text>
</comment>
<sequence>MNALGGDPLRNLDLLEPLLNDGLGYVRRSVANHVNDLTKDYKRVTITWIADKLCRGWEHGPSVVRLALRSQVKSGDPDALAIIKEL</sequence>
<dbReference type="EMBL" id="APBN01000006">
    <property type="protein sequence ID" value="EMT51792.1"/>
    <property type="molecule type" value="Genomic_DNA"/>
</dbReference>
<dbReference type="SUPFAM" id="SSF48371">
    <property type="entry name" value="ARM repeat"/>
    <property type="match status" value="1"/>
</dbReference>
<accession>M8DEF9</accession>
<name>M8DEF9_9BACL</name>
<gene>
    <name evidence="1" type="ORF">I532_15656</name>
</gene>
<dbReference type="Gene3D" id="1.25.40.290">
    <property type="entry name" value="ARM repeat domains"/>
    <property type="match status" value="1"/>
</dbReference>
<evidence type="ECO:0000313" key="1">
    <source>
        <dbReference type="EMBL" id="EMT51792.1"/>
    </source>
</evidence>
<keyword evidence="2" id="KW-1185">Reference proteome</keyword>
<dbReference type="InterPro" id="IPR016024">
    <property type="entry name" value="ARM-type_fold"/>
</dbReference>
<proteinExistence type="predicted"/>
<evidence type="ECO:0008006" key="3">
    <source>
        <dbReference type="Google" id="ProtNLM"/>
    </source>
</evidence>